<dbReference type="PANTHER" id="PTHR34406:SF1">
    <property type="entry name" value="PROTEIN YCEI"/>
    <property type="match status" value="1"/>
</dbReference>
<dbReference type="SUPFAM" id="SSF101874">
    <property type="entry name" value="YceI-like"/>
    <property type="match status" value="1"/>
</dbReference>
<dbReference type="Gene3D" id="2.40.128.110">
    <property type="entry name" value="Lipid/polyisoprenoid-binding, YceI-like"/>
    <property type="match status" value="1"/>
</dbReference>
<keyword evidence="1" id="KW-0732">Signal</keyword>
<dbReference type="AlphaFoldDB" id="A0A6N9TDD8"/>
<dbReference type="NCBIfam" id="NF002994">
    <property type="entry name" value="PRK03757.1"/>
    <property type="match status" value="1"/>
</dbReference>
<protein>
    <submittedName>
        <fullName evidence="3">YceI family protein</fullName>
    </submittedName>
</protein>
<dbReference type="RefSeq" id="WP_163105900.1">
    <property type="nucleotide sequence ID" value="NZ_JAAAWO010000004.1"/>
</dbReference>
<dbReference type="InterPro" id="IPR007372">
    <property type="entry name" value="Lipid/polyisoprenoid-bd_YceI"/>
</dbReference>
<evidence type="ECO:0000256" key="1">
    <source>
        <dbReference type="SAM" id="SignalP"/>
    </source>
</evidence>
<feature type="chain" id="PRO_5026746532" evidence="1">
    <location>
        <begin position="20"/>
        <end position="188"/>
    </location>
</feature>
<dbReference type="Pfam" id="PF04264">
    <property type="entry name" value="YceI"/>
    <property type="match status" value="1"/>
</dbReference>
<organism evidence="3 4">
    <name type="scientific">Alteromonas genovensis</name>
    <dbReference type="NCBI Taxonomy" id="471225"/>
    <lineage>
        <taxon>Bacteria</taxon>
        <taxon>Pseudomonadati</taxon>
        <taxon>Pseudomonadota</taxon>
        <taxon>Gammaproteobacteria</taxon>
        <taxon>Alteromonadales</taxon>
        <taxon>Alteromonadaceae</taxon>
        <taxon>Alteromonas/Salinimonas group</taxon>
        <taxon>Alteromonas</taxon>
    </lineage>
</organism>
<dbReference type="EMBL" id="JAAAWO010000004">
    <property type="protein sequence ID" value="NDW15303.1"/>
    <property type="molecule type" value="Genomic_DNA"/>
</dbReference>
<dbReference type="PANTHER" id="PTHR34406">
    <property type="entry name" value="PROTEIN YCEI"/>
    <property type="match status" value="1"/>
</dbReference>
<feature type="domain" description="Lipid/polyisoprenoid-binding YceI-like" evidence="2">
    <location>
        <begin position="21"/>
        <end position="186"/>
    </location>
</feature>
<accession>A0A6N9TDD8</accession>
<dbReference type="Proteomes" id="UP000471381">
    <property type="component" value="Unassembled WGS sequence"/>
</dbReference>
<name>A0A6N9TDD8_9ALTE</name>
<evidence type="ECO:0000313" key="4">
    <source>
        <dbReference type="Proteomes" id="UP000471381"/>
    </source>
</evidence>
<dbReference type="SMART" id="SM00867">
    <property type="entry name" value="YceI"/>
    <property type="match status" value="1"/>
</dbReference>
<gene>
    <name evidence="3" type="ORF">GTQ48_07210</name>
</gene>
<comment type="caution">
    <text evidence="3">The sequence shown here is derived from an EMBL/GenBank/DDBJ whole genome shotgun (WGS) entry which is preliminary data.</text>
</comment>
<keyword evidence="4" id="KW-1185">Reference proteome</keyword>
<dbReference type="InterPro" id="IPR036761">
    <property type="entry name" value="TTHA0802/YceI-like_sf"/>
</dbReference>
<evidence type="ECO:0000259" key="2">
    <source>
        <dbReference type="SMART" id="SM00867"/>
    </source>
</evidence>
<reference evidence="3 4" key="1">
    <citation type="submission" date="2020-01" db="EMBL/GenBank/DDBJ databases">
        <title>Genomes of bacteria type strains.</title>
        <authorList>
            <person name="Chen J."/>
            <person name="Zhu S."/>
            <person name="Yang J."/>
        </authorList>
    </citation>
    <scope>NUCLEOTIDE SEQUENCE [LARGE SCALE GENOMIC DNA]</scope>
    <source>
        <strain evidence="3 4">LMG 24078</strain>
    </source>
</reference>
<proteinExistence type="predicted"/>
<sequence length="188" mass="20576">MKKLTLALAAALSMSSVQAADYVIDSKGAHASINFKIQHLGYSWLTGRFNDFEGTFSYDDEKPSDANIMVNITTDSIDSNHAERDKHLKGDDFLDVDIYPSAKFVSTKIVEKGDGMMDVMGDFTFHGVTKPITINAKKIGEGKDPWGGYRAGFMGTTVIALKDFGIDYDLGPASQTVELELHVEGVKQ</sequence>
<feature type="signal peptide" evidence="1">
    <location>
        <begin position="1"/>
        <end position="19"/>
    </location>
</feature>
<evidence type="ECO:0000313" key="3">
    <source>
        <dbReference type="EMBL" id="NDW15303.1"/>
    </source>
</evidence>